<feature type="transmembrane region" description="Helical" evidence="7">
    <location>
        <begin position="436"/>
        <end position="454"/>
    </location>
</feature>
<dbReference type="Gene3D" id="3.30.70.1450">
    <property type="entry name" value="Regulator of K+ conductance, C-terminal domain"/>
    <property type="match status" value="2"/>
</dbReference>
<dbReference type="InterPro" id="IPR004680">
    <property type="entry name" value="Cit_transptr-like_dom"/>
</dbReference>
<comment type="caution">
    <text evidence="9">The sequence shown here is derived from an EMBL/GenBank/DDBJ whole genome shotgun (WGS) entry which is preliminary data.</text>
</comment>
<dbReference type="InterPro" id="IPR006037">
    <property type="entry name" value="RCK_C"/>
</dbReference>
<evidence type="ECO:0000256" key="6">
    <source>
        <dbReference type="ARBA" id="ARBA00023136"/>
    </source>
</evidence>
<dbReference type="InterPro" id="IPR031312">
    <property type="entry name" value="Na/sul_symport_CS"/>
</dbReference>
<dbReference type="PANTHER" id="PTHR43652">
    <property type="entry name" value="BASIC AMINO ACID ANTIPORTER YFCC-RELATED"/>
    <property type="match status" value="1"/>
</dbReference>
<name>A0A7U8C976_NEPCE</name>
<dbReference type="InterPro" id="IPR036721">
    <property type="entry name" value="RCK_C_sf"/>
</dbReference>
<evidence type="ECO:0000256" key="7">
    <source>
        <dbReference type="SAM" id="Phobius"/>
    </source>
</evidence>
<dbReference type="GO" id="GO:0008324">
    <property type="term" value="F:monoatomic cation transmembrane transporter activity"/>
    <property type="evidence" value="ECO:0007669"/>
    <property type="project" value="InterPro"/>
</dbReference>
<keyword evidence="4" id="KW-0677">Repeat</keyword>
<dbReference type="PROSITE" id="PS01271">
    <property type="entry name" value="NA_SULFATE"/>
    <property type="match status" value="1"/>
</dbReference>
<feature type="transmembrane region" description="Helical" evidence="7">
    <location>
        <begin position="546"/>
        <end position="564"/>
    </location>
</feature>
<feature type="transmembrane region" description="Helical" evidence="7">
    <location>
        <begin position="5"/>
        <end position="21"/>
    </location>
</feature>
<feature type="transmembrane region" description="Helical" evidence="7">
    <location>
        <begin position="27"/>
        <end position="44"/>
    </location>
</feature>
<feature type="transmembrane region" description="Helical" evidence="7">
    <location>
        <begin position="56"/>
        <end position="75"/>
    </location>
</feature>
<dbReference type="SUPFAM" id="SSF116726">
    <property type="entry name" value="TrkA C-terminal domain-like"/>
    <property type="match status" value="2"/>
</dbReference>
<dbReference type="RefSeq" id="WP_007020764.1">
    <property type="nucleotide sequence ID" value="NZ_CH724125.1"/>
</dbReference>
<dbReference type="GO" id="GO:0005886">
    <property type="term" value="C:plasma membrane"/>
    <property type="evidence" value="ECO:0007669"/>
    <property type="project" value="TreeGrafter"/>
</dbReference>
<dbReference type="AlphaFoldDB" id="A0A7U8C976"/>
<keyword evidence="10" id="KW-1185">Reference proteome</keyword>
<evidence type="ECO:0000256" key="3">
    <source>
        <dbReference type="ARBA" id="ARBA00022692"/>
    </source>
</evidence>
<evidence type="ECO:0000256" key="1">
    <source>
        <dbReference type="ARBA" id="ARBA00004141"/>
    </source>
</evidence>
<feature type="domain" description="RCK C-terminal" evidence="8">
    <location>
        <begin position="217"/>
        <end position="304"/>
    </location>
</feature>
<reference evidence="9 10" key="1">
    <citation type="submission" date="2006-02" db="EMBL/GenBank/DDBJ databases">
        <authorList>
            <person name="Pinhassi J."/>
            <person name="Pedros-Alio C."/>
            <person name="Ferriera S."/>
            <person name="Johnson J."/>
            <person name="Kravitz S."/>
            <person name="Halpern A."/>
            <person name="Remington K."/>
            <person name="Beeson K."/>
            <person name="Tran B."/>
            <person name="Rogers Y.-H."/>
            <person name="Friedman R."/>
            <person name="Venter J.C."/>
        </authorList>
    </citation>
    <scope>NUCLEOTIDE SEQUENCE [LARGE SCALE GENOMIC DNA]</scope>
    <source>
        <strain evidence="9 10">MED92</strain>
    </source>
</reference>
<dbReference type="OrthoDB" id="9809303at2"/>
<dbReference type="EMBL" id="AAOW01000003">
    <property type="protein sequence ID" value="EAR62454.1"/>
    <property type="molecule type" value="Genomic_DNA"/>
</dbReference>
<dbReference type="Proteomes" id="UP000002171">
    <property type="component" value="Unassembled WGS sequence"/>
</dbReference>
<keyword evidence="5 7" id="KW-1133">Transmembrane helix</keyword>
<sequence>MSWDISLTFFILFSTIALFIWDRFQMELVALMAVLALCLSGIITPSEAVSGFGQSIVVMIAALFVVGEALFRTGVAASVGNLLLKVGGDSESRLLLILMPAVALISAFMSSTGAVALFIPIVISIARRANIPLASLMMPLAFASLMGGMLTLIGTPPNIVVSGQLEQVGLAGFSFFDFTPVGLIVLFVGTLYMLTIGRWLLNKLGGGDSLQEQVTLKQMAERYGVVEHLHSLRIKPGSTLIGQTVTSAGLRTHFEVTVFAIRRKERLLSSMMPVLSSTEMAMHDELLVFGRREDVERLCGYKSLSYRGFAESERDEMAQQFGVVEVMPKPDSHLIGKTLKQARFRDRFKLSVIGIRRGIENVETEYRTTPITGGDSLLLCGDWQYIEKLSKQHDLVVLNTPAEKSVAPAHREMAPIALGVLGLMLCLMVSGAVSSLTAVLLAAILMILTGCLKMDEAYKSLNPASLIIIAAMLPLAGAMEKSGALALVVNGLLELLEGRSPLLVCAGLFLFTTVFSQFISNTATTVLVAPVALASAQGLGLNPEPLLMTVAIAASTAFATPIASPVNTLVMTPGGYRFKDFVKVGVPLQLVTLVLTLIFVPIFFTF</sequence>
<evidence type="ECO:0000313" key="10">
    <source>
        <dbReference type="Proteomes" id="UP000002171"/>
    </source>
</evidence>
<evidence type="ECO:0000259" key="8">
    <source>
        <dbReference type="PROSITE" id="PS51202"/>
    </source>
</evidence>
<keyword evidence="2" id="KW-0813">Transport</keyword>
<gene>
    <name evidence="9" type="ORF">MED92_15493</name>
</gene>
<evidence type="ECO:0000313" key="9">
    <source>
        <dbReference type="EMBL" id="EAR62454.1"/>
    </source>
</evidence>
<comment type="subcellular location">
    <subcellularLocation>
        <location evidence="1">Membrane</location>
        <topology evidence="1">Multi-pass membrane protein</topology>
    </subcellularLocation>
</comment>
<feature type="transmembrane region" description="Helical" evidence="7">
    <location>
        <begin position="501"/>
        <end position="534"/>
    </location>
</feature>
<evidence type="ECO:0000256" key="5">
    <source>
        <dbReference type="ARBA" id="ARBA00022989"/>
    </source>
</evidence>
<keyword evidence="6 7" id="KW-0472">Membrane</keyword>
<protein>
    <submittedName>
        <fullName evidence="9">Probable sodium:sulfate symporter</fullName>
    </submittedName>
</protein>
<dbReference type="GO" id="GO:0006813">
    <property type="term" value="P:potassium ion transport"/>
    <property type="evidence" value="ECO:0007669"/>
    <property type="project" value="InterPro"/>
</dbReference>
<feature type="transmembrane region" description="Helical" evidence="7">
    <location>
        <begin position="173"/>
        <end position="194"/>
    </location>
</feature>
<feature type="transmembrane region" description="Helical" evidence="7">
    <location>
        <begin position="95"/>
        <end position="119"/>
    </location>
</feature>
<proteinExistence type="predicted"/>
<dbReference type="PANTHER" id="PTHR43652:SF1">
    <property type="entry name" value="RESPONSE REGULATOR"/>
    <property type="match status" value="1"/>
</dbReference>
<evidence type="ECO:0000256" key="2">
    <source>
        <dbReference type="ARBA" id="ARBA00022448"/>
    </source>
</evidence>
<evidence type="ECO:0000256" key="4">
    <source>
        <dbReference type="ARBA" id="ARBA00022737"/>
    </source>
</evidence>
<keyword evidence="3 7" id="KW-0812">Transmembrane</keyword>
<feature type="domain" description="RCK C-terminal" evidence="8">
    <location>
        <begin position="310"/>
        <end position="395"/>
    </location>
</feature>
<dbReference type="PROSITE" id="PS51202">
    <property type="entry name" value="RCK_C"/>
    <property type="match status" value="2"/>
</dbReference>
<feature type="transmembrane region" description="Helical" evidence="7">
    <location>
        <begin position="584"/>
        <end position="604"/>
    </location>
</feature>
<dbReference type="InterPro" id="IPR051679">
    <property type="entry name" value="DASS-Related_Transporters"/>
</dbReference>
<organism evidence="9 10">
    <name type="scientific">Neptuniibacter caesariensis</name>
    <dbReference type="NCBI Taxonomy" id="207954"/>
    <lineage>
        <taxon>Bacteria</taxon>
        <taxon>Pseudomonadati</taxon>
        <taxon>Pseudomonadota</taxon>
        <taxon>Gammaproteobacteria</taxon>
        <taxon>Oceanospirillales</taxon>
        <taxon>Oceanospirillaceae</taxon>
        <taxon>Neptuniibacter</taxon>
    </lineage>
</organism>
<dbReference type="Pfam" id="PF03600">
    <property type="entry name" value="CitMHS"/>
    <property type="match status" value="1"/>
</dbReference>
<feature type="transmembrane region" description="Helical" evidence="7">
    <location>
        <begin position="131"/>
        <end position="153"/>
    </location>
</feature>
<feature type="transmembrane region" description="Helical" evidence="7">
    <location>
        <begin position="466"/>
        <end position="489"/>
    </location>
</feature>
<accession>A0A7U8C976</accession>
<dbReference type="Pfam" id="PF02080">
    <property type="entry name" value="TrkA_C"/>
    <property type="match status" value="2"/>
</dbReference>